<protein>
    <recommendedName>
        <fullName evidence="5">Coiled-coil domain-containing protein 148</fullName>
    </recommendedName>
</protein>
<dbReference type="InterPro" id="IPR039902">
    <property type="entry name" value="CCDC148/CCDC112"/>
</dbReference>
<sequence>MGDSASGHRNGADNDSQIGIGICDGQNYVEKVNKVLHPSIMSSPSWPNRTMDTKPFITQYTSDESNRMQLRVNNGIRSNKYLPVDYDKLKLMAAEKKFSAQKSLLKVKKIEQMSKQSKENLLLKQHKLIWQKEFMRLNNVRKRAQAEVEGHRRQNATEGSGCCRMYEHFDLYEASLDEEFAEFKMNTCDPVWNLREDLQFWIQDNHEGIRMGDPEVVEKHAEIRQTISQVKGQQNSILQQLYNEQKCLEGELSSGFLWEITHGGSETPHIDFAEGIPEEAFDLECSDDELKVTVLQEFIILDEKFRERLHFLEDEHSKILSRGTHGGWSEEDHFCFVVNYDQYPRELNNRRKLIMDRLRRHLPHKSRPELVAHEEWCESNKYFHERKRALVVAWRKGRSELFSKARNTFIEVEIAKELVEVQAEYNRGQKKIRDELYNKVRIWREQKLEAMMLQEKMDARRREEAQEQRRMEAEKEKKRRAHEKEKVQKFSDDRTEKRRKQEERDQERMEELRRLMEEQAVLDKERVNYRKEQLDVKISERKLKEEQKAEDELEKERRLEALREQVRVIAESDRVRMMQDTKAWQAKNNPSEEDEDININKPLFEINTFNSKQITTDPRMRLEAKLREAGLHNSPYARQVMAGVPPPQPPRRDMKSTVFKYD</sequence>
<accession>A0A8W8MEN7</accession>
<evidence type="ECO:0000256" key="2">
    <source>
        <dbReference type="SAM" id="MobiDB-lite"/>
    </source>
</evidence>
<dbReference type="Proteomes" id="UP000005408">
    <property type="component" value="Unassembled WGS sequence"/>
</dbReference>
<reference evidence="3" key="1">
    <citation type="submission" date="2022-08" db="UniProtKB">
        <authorList>
            <consortium name="EnsemblMetazoa"/>
        </authorList>
    </citation>
    <scope>IDENTIFICATION</scope>
    <source>
        <strain evidence="3">05x7-T-G4-1.051#20</strain>
    </source>
</reference>
<feature type="region of interest" description="Disordered" evidence="2">
    <location>
        <begin position="459"/>
        <end position="510"/>
    </location>
</feature>
<keyword evidence="4" id="KW-1185">Reference proteome</keyword>
<dbReference type="OMA" id="KLKKYWA"/>
<dbReference type="EnsemblMetazoa" id="G32007.6">
    <property type="protein sequence ID" value="G32007.6:cds"/>
    <property type="gene ID" value="G32007"/>
</dbReference>
<name>A0A8W8MEN7_MAGGI</name>
<dbReference type="AlphaFoldDB" id="A0A8W8MEN7"/>
<evidence type="ECO:0008006" key="5">
    <source>
        <dbReference type="Google" id="ProtNLM"/>
    </source>
</evidence>
<evidence type="ECO:0000256" key="1">
    <source>
        <dbReference type="ARBA" id="ARBA00023054"/>
    </source>
</evidence>
<dbReference type="PANTHER" id="PTHR21549:SF1">
    <property type="entry name" value="COILED-COIL DOMAIN-CONTAINING PROTEIN 148"/>
    <property type="match status" value="1"/>
</dbReference>
<dbReference type="PANTHER" id="PTHR21549">
    <property type="entry name" value="MUTATED IN BLADDER CANCER 1"/>
    <property type="match status" value="1"/>
</dbReference>
<evidence type="ECO:0000313" key="3">
    <source>
        <dbReference type="EnsemblMetazoa" id="G32007.6:cds"/>
    </source>
</evidence>
<organism evidence="3 4">
    <name type="scientific">Magallana gigas</name>
    <name type="common">Pacific oyster</name>
    <name type="synonym">Crassostrea gigas</name>
    <dbReference type="NCBI Taxonomy" id="29159"/>
    <lineage>
        <taxon>Eukaryota</taxon>
        <taxon>Metazoa</taxon>
        <taxon>Spiralia</taxon>
        <taxon>Lophotrochozoa</taxon>
        <taxon>Mollusca</taxon>
        <taxon>Bivalvia</taxon>
        <taxon>Autobranchia</taxon>
        <taxon>Pteriomorphia</taxon>
        <taxon>Ostreida</taxon>
        <taxon>Ostreoidea</taxon>
        <taxon>Ostreidae</taxon>
        <taxon>Magallana</taxon>
    </lineage>
</organism>
<proteinExistence type="predicted"/>
<dbReference type="OrthoDB" id="448087at2759"/>
<feature type="region of interest" description="Disordered" evidence="2">
    <location>
        <begin position="639"/>
        <end position="662"/>
    </location>
</feature>
<feature type="compositionally biased region" description="Basic and acidic residues" evidence="2">
    <location>
        <begin position="650"/>
        <end position="662"/>
    </location>
</feature>
<evidence type="ECO:0000313" key="4">
    <source>
        <dbReference type="Proteomes" id="UP000005408"/>
    </source>
</evidence>
<keyword evidence="1" id="KW-0175">Coiled coil</keyword>